<dbReference type="InParanoid" id="A0BMQ2"/>
<organism evidence="2 3">
    <name type="scientific">Paramecium tetraurelia</name>
    <dbReference type="NCBI Taxonomy" id="5888"/>
    <lineage>
        <taxon>Eukaryota</taxon>
        <taxon>Sar</taxon>
        <taxon>Alveolata</taxon>
        <taxon>Ciliophora</taxon>
        <taxon>Intramacronucleata</taxon>
        <taxon>Oligohymenophorea</taxon>
        <taxon>Peniculida</taxon>
        <taxon>Parameciidae</taxon>
        <taxon>Paramecium</taxon>
    </lineage>
</organism>
<dbReference type="EMBL" id="CT868005">
    <property type="protein sequence ID" value="CAK59819.1"/>
    <property type="molecule type" value="Genomic_DNA"/>
</dbReference>
<evidence type="ECO:0000256" key="1">
    <source>
        <dbReference type="SAM" id="Coils"/>
    </source>
</evidence>
<dbReference type="RefSeq" id="XP_001427217.1">
    <property type="nucleotide sequence ID" value="XM_001427180.1"/>
</dbReference>
<evidence type="ECO:0000313" key="2">
    <source>
        <dbReference type="EMBL" id="CAK59819.1"/>
    </source>
</evidence>
<evidence type="ECO:0008006" key="4">
    <source>
        <dbReference type="Google" id="ProtNLM"/>
    </source>
</evidence>
<evidence type="ECO:0000313" key="3">
    <source>
        <dbReference type="Proteomes" id="UP000000600"/>
    </source>
</evidence>
<accession>A0BMQ2</accession>
<gene>
    <name evidence="2" type="ORF">GSPATT00030455001</name>
</gene>
<keyword evidence="1" id="KW-0175">Coiled coil</keyword>
<dbReference type="AlphaFoldDB" id="A0BMQ2"/>
<protein>
    <recommendedName>
        <fullName evidence="4">DEAD/DEAH box helicase domain-containing protein</fullName>
    </recommendedName>
</protein>
<keyword evidence="3" id="KW-1185">Reference proteome</keyword>
<sequence length="238" mass="28357">MIVLLLHIKHKFYYYDDQLRLLKELDNQQQDKEKQLLNQINKCKNQQGDKYNYLYKNKKDYYNKKRDNYQTNSQEQLNNKKIILIGRKIENTKSIAIGKQPKQNNIMNTSNFPSSKSRDVLGVTNTGSGKTFDFLVSALELLKKTNFIKKNQLNKYLMLLKIFYSKVRIYFSKIFGKIFITYYGIKQLKTIYHYNTVRLLNESINRKMKLQDQILKLGYEAEIYKHTIADLLLKSTSF</sequence>
<dbReference type="GeneID" id="5013001"/>
<feature type="coiled-coil region" evidence="1">
    <location>
        <begin position="15"/>
        <end position="42"/>
    </location>
</feature>
<dbReference type="InterPro" id="IPR027417">
    <property type="entry name" value="P-loop_NTPase"/>
</dbReference>
<dbReference type="Proteomes" id="UP000000600">
    <property type="component" value="Unassembled WGS sequence"/>
</dbReference>
<name>A0BMQ2_PARTE</name>
<dbReference type="KEGG" id="ptm:GSPATT00030455001"/>
<dbReference type="SUPFAM" id="SSF52540">
    <property type="entry name" value="P-loop containing nucleoside triphosphate hydrolases"/>
    <property type="match status" value="1"/>
</dbReference>
<dbReference type="HOGENOM" id="CLU_1167791_0_0_1"/>
<proteinExistence type="predicted"/>
<reference evidence="2 3" key="1">
    <citation type="journal article" date="2006" name="Nature">
        <title>Global trends of whole-genome duplications revealed by the ciliate Paramecium tetraurelia.</title>
        <authorList>
            <consortium name="Genoscope"/>
            <person name="Aury J.-M."/>
            <person name="Jaillon O."/>
            <person name="Duret L."/>
            <person name="Noel B."/>
            <person name="Jubin C."/>
            <person name="Porcel B.M."/>
            <person name="Segurens B."/>
            <person name="Daubin V."/>
            <person name="Anthouard V."/>
            <person name="Aiach N."/>
            <person name="Arnaiz O."/>
            <person name="Billaut A."/>
            <person name="Beisson J."/>
            <person name="Blanc I."/>
            <person name="Bouhouche K."/>
            <person name="Camara F."/>
            <person name="Duharcourt S."/>
            <person name="Guigo R."/>
            <person name="Gogendeau D."/>
            <person name="Katinka M."/>
            <person name="Keller A.-M."/>
            <person name="Kissmehl R."/>
            <person name="Klotz C."/>
            <person name="Koll F."/>
            <person name="Le Moue A."/>
            <person name="Lepere C."/>
            <person name="Malinsky S."/>
            <person name="Nowacki M."/>
            <person name="Nowak J.K."/>
            <person name="Plattner H."/>
            <person name="Poulain J."/>
            <person name="Ruiz F."/>
            <person name="Serrano V."/>
            <person name="Zagulski M."/>
            <person name="Dessen P."/>
            <person name="Betermier M."/>
            <person name="Weissenbach J."/>
            <person name="Scarpelli C."/>
            <person name="Schachter V."/>
            <person name="Sperling L."/>
            <person name="Meyer E."/>
            <person name="Cohen J."/>
            <person name="Wincker P."/>
        </authorList>
    </citation>
    <scope>NUCLEOTIDE SEQUENCE [LARGE SCALE GENOMIC DNA]</scope>
    <source>
        <strain evidence="2 3">Stock d4-2</strain>
    </source>
</reference>